<evidence type="ECO:0000256" key="1">
    <source>
        <dbReference type="SAM" id="SignalP"/>
    </source>
</evidence>
<dbReference type="Proteomes" id="UP001314263">
    <property type="component" value="Unassembled WGS sequence"/>
</dbReference>
<keyword evidence="3" id="KW-1185">Reference proteome</keyword>
<name>A0AAV1HWA2_9CHLO</name>
<gene>
    <name evidence="2" type="ORF">CVIRNUC_002470</name>
</gene>
<reference evidence="2 3" key="1">
    <citation type="submission" date="2023-10" db="EMBL/GenBank/DDBJ databases">
        <authorList>
            <person name="Maclean D."/>
            <person name="Macfadyen A."/>
        </authorList>
    </citation>
    <scope>NUCLEOTIDE SEQUENCE [LARGE SCALE GENOMIC DNA]</scope>
</reference>
<keyword evidence="1" id="KW-0732">Signal</keyword>
<feature type="signal peptide" evidence="1">
    <location>
        <begin position="1"/>
        <end position="28"/>
    </location>
</feature>
<comment type="caution">
    <text evidence="2">The sequence shown here is derived from an EMBL/GenBank/DDBJ whole genome shotgun (WGS) entry which is preliminary data.</text>
</comment>
<dbReference type="AlphaFoldDB" id="A0AAV1HWA2"/>
<proteinExistence type="predicted"/>
<feature type="chain" id="PRO_5043684832" description="Cytochrome c domain-containing protein" evidence="1">
    <location>
        <begin position="29"/>
        <end position="440"/>
    </location>
</feature>
<evidence type="ECO:0008006" key="4">
    <source>
        <dbReference type="Google" id="ProtNLM"/>
    </source>
</evidence>
<accession>A0AAV1HWA2</accession>
<protein>
    <recommendedName>
        <fullName evidence="4">Cytochrome c domain-containing protein</fullName>
    </recommendedName>
</protein>
<sequence length="440" mass="46434">MRYPRLSNASAKLLLVLVLCALAGPAYAQSRLHQFRGRNTTDAGPPTNSTSAAALQKITSQAPVYRADLYSPCLGNCSDTLPDAAAFLTVRSAEQIQYRVLLGVNWTLGWNASNLLALYSLANTTSDGEARLVAILCGPGDLPKCGPGTAGKPLIEANLTQEGLSQDSPLDMAGLQRMMAGYFTSTDPAIGNTTGASSDVPDMVKQSPAIQVLAQAPTTQGRSSEKILAGTVYPTNAAALPDQQVPAAVGPRADGATPFHAFMWPVYGTESAAAGSISAVLYNDSSLAYSIVVRRIPANDSITSCAMESVNPGKLNSTYTFPNGYFAYTQRGCCGGHYPNFFTSYPTGLQAPPDGEQFLLASAEWLPPSGQSQRDVYTAGLLKAMQDEDFAVTIRLRTKRYPNGLLLGEFLLGCGPDGLGLPLSAACQAGTSGAKRRRDR</sequence>
<dbReference type="EMBL" id="CAUYUE010000003">
    <property type="protein sequence ID" value="CAK0756612.1"/>
    <property type="molecule type" value="Genomic_DNA"/>
</dbReference>
<evidence type="ECO:0000313" key="3">
    <source>
        <dbReference type="Proteomes" id="UP001314263"/>
    </source>
</evidence>
<organism evidence="2 3">
    <name type="scientific">Coccomyxa viridis</name>
    <dbReference type="NCBI Taxonomy" id="1274662"/>
    <lineage>
        <taxon>Eukaryota</taxon>
        <taxon>Viridiplantae</taxon>
        <taxon>Chlorophyta</taxon>
        <taxon>core chlorophytes</taxon>
        <taxon>Trebouxiophyceae</taxon>
        <taxon>Trebouxiophyceae incertae sedis</taxon>
        <taxon>Coccomyxaceae</taxon>
        <taxon>Coccomyxa</taxon>
    </lineage>
</organism>
<evidence type="ECO:0000313" key="2">
    <source>
        <dbReference type="EMBL" id="CAK0756612.1"/>
    </source>
</evidence>